<dbReference type="Proteomes" id="UP000077701">
    <property type="component" value="Unassembled WGS sequence"/>
</dbReference>
<evidence type="ECO:0000259" key="2">
    <source>
        <dbReference type="PROSITE" id="PS51462"/>
    </source>
</evidence>
<evidence type="ECO:0000313" key="3">
    <source>
        <dbReference type="EMBL" id="GAT68869.1"/>
    </source>
</evidence>
<dbReference type="InterPro" id="IPR020084">
    <property type="entry name" value="NUDIX_hydrolase_CS"/>
</dbReference>
<dbReference type="PANTHER" id="PTHR21340:SF0">
    <property type="entry name" value="BIS(5'-NUCLEOSYL)-TETRAPHOSPHATASE [ASYMMETRICAL]"/>
    <property type="match status" value="1"/>
</dbReference>
<gene>
    <name evidence="3" type="ORF">PS9374_04534</name>
</gene>
<dbReference type="PANTHER" id="PTHR21340">
    <property type="entry name" value="DIADENOSINE 5,5-P1,P4-TETRAPHOSPHATE PYROPHOSPHOHYDROLASE MUTT"/>
    <property type="match status" value="1"/>
</dbReference>
<dbReference type="GO" id="GO:0004081">
    <property type="term" value="F:bis(5'-nucleosyl)-tetraphosphatase (asymmetrical) activity"/>
    <property type="evidence" value="ECO:0007669"/>
    <property type="project" value="TreeGrafter"/>
</dbReference>
<dbReference type="OrthoDB" id="22038at2"/>
<dbReference type="PROSITE" id="PS00893">
    <property type="entry name" value="NUDIX_BOX"/>
    <property type="match status" value="1"/>
</dbReference>
<proteinExistence type="predicted"/>
<dbReference type="GO" id="GO:0006167">
    <property type="term" value="P:AMP biosynthetic process"/>
    <property type="evidence" value="ECO:0007669"/>
    <property type="project" value="TreeGrafter"/>
</dbReference>
<dbReference type="PROSITE" id="PS51462">
    <property type="entry name" value="NUDIX"/>
    <property type="match status" value="1"/>
</dbReference>
<organism evidence="3 4">
    <name type="scientific">Planomonospora sphaerica</name>
    <dbReference type="NCBI Taxonomy" id="161355"/>
    <lineage>
        <taxon>Bacteria</taxon>
        <taxon>Bacillati</taxon>
        <taxon>Actinomycetota</taxon>
        <taxon>Actinomycetes</taxon>
        <taxon>Streptosporangiales</taxon>
        <taxon>Streptosporangiaceae</taxon>
        <taxon>Planomonospora</taxon>
    </lineage>
</organism>
<accession>A0A171DJ37</accession>
<dbReference type="SUPFAM" id="SSF55811">
    <property type="entry name" value="Nudix"/>
    <property type="match status" value="1"/>
</dbReference>
<dbReference type="STRING" id="161355.PS9374_04534"/>
<dbReference type="Pfam" id="PF00293">
    <property type="entry name" value="NUDIX"/>
    <property type="match status" value="1"/>
</dbReference>
<comment type="caution">
    <text evidence="3">The sequence shown here is derived from an EMBL/GenBank/DDBJ whole genome shotgun (WGS) entry which is preliminary data.</text>
</comment>
<dbReference type="EMBL" id="BDCX01000011">
    <property type="protein sequence ID" value="GAT68869.1"/>
    <property type="molecule type" value="Genomic_DNA"/>
</dbReference>
<dbReference type="GO" id="GO:0006754">
    <property type="term" value="P:ATP biosynthetic process"/>
    <property type="evidence" value="ECO:0007669"/>
    <property type="project" value="TreeGrafter"/>
</dbReference>
<evidence type="ECO:0000313" key="4">
    <source>
        <dbReference type="Proteomes" id="UP000077701"/>
    </source>
</evidence>
<dbReference type="InterPro" id="IPR051325">
    <property type="entry name" value="Nudix_hydrolase_domain"/>
</dbReference>
<dbReference type="Gene3D" id="3.90.79.10">
    <property type="entry name" value="Nucleoside Triphosphate Pyrophosphohydrolase"/>
    <property type="match status" value="1"/>
</dbReference>
<dbReference type="AlphaFoldDB" id="A0A171DJ37"/>
<sequence length="164" mass="18036">MIKEATASAFVLRRTERGEVEIALVWHPRMEEWMAAGGHVEAEEHPAEAALREIREETGLVTQLIPAPAVALPAGFPHTAVAAPWWIVEMNAGPDNHTAVPHVHVDNVFLAWAADSTPVQEADHRVRWFTRSRLGEADAVAEDSRLQAKEVLELIASGHVVLPQ</sequence>
<dbReference type="InterPro" id="IPR015797">
    <property type="entry name" value="NUDIX_hydrolase-like_dom_sf"/>
</dbReference>
<dbReference type="RefSeq" id="WP_068899782.1">
    <property type="nucleotide sequence ID" value="NZ_BDCX01000011.1"/>
</dbReference>
<reference evidence="4" key="2">
    <citation type="submission" date="2016-04" db="EMBL/GenBank/DDBJ databases">
        <title>Planomonospora sphaerica JCM9374 whole genome shotgun sequence.</title>
        <authorList>
            <person name="Suzuki T."/>
            <person name="Dohra H."/>
            <person name="Kodani S."/>
        </authorList>
    </citation>
    <scope>NUCLEOTIDE SEQUENCE [LARGE SCALE GENOMIC DNA]</scope>
    <source>
        <strain evidence="4">JCM 9374</strain>
    </source>
</reference>
<evidence type="ECO:0000256" key="1">
    <source>
        <dbReference type="ARBA" id="ARBA00022801"/>
    </source>
</evidence>
<keyword evidence="1 3" id="KW-0378">Hydrolase</keyword>
<keyword evidence="4" id="KW-1185">Reference proteome</keyword>
<protein>
    <submittedName>
        <fullName evidence="3">NUDIX hydrolase</fullName>
    </submittedName>
</protein>
<dbReference type="InterPro" id="IPR000086">
    <property type="entry name" value="NUDIX_hydrolase_dom"/>
</dbReference>
<feature type="domain" description="Nudix hydrolase" evidence="2">
    <location>
        <begin position="2"/>
        <end position="153"/>
    </location>
</feature>
<name>A0A171DJ37_9ACTN</name>
<reference evidence="3 4" key="1">
    <citation type="journal article" date="2016" name="Genome Announc.">
        <title>Draft Genome Sequence of Planomonospora sphaerica JCM9374, a Rare Actinomycete.</title>
        <authorList>
            <person name="Dohra H."/>
            <person name="Suzuki T."/>
            <person name="Inoue Y."/>
            <person name="Kodani S."/>
        </authorList>
    </citation>
    <scope>NUCLEOTIDE SEQUENCE [LARGE SCALE GENOMIC DNA]</scope>
    <source>
        <strain evidence="3 4">JCM 9374</strain>
    </source>
</reference>